<evidence type="ECO:0000256" key="1">
    <source>
        <dbReference type="SAM" id="Phobius"/>
    </source>
</evidence>
<keyword evidence="1" id="KW-0812">Transmembrane</keyword>
<comment type="caution">
    <text evidence="2">The sequence shown here is derived from an EMBL/GenBank/DDBJ whole genome shotgun (WGS) entry which is preliminary data.</text>
</comment>
<dbReference type="AlphaFoldDB" id="A0AAN9LR40"/>
<keyword evidence="1" id="KW-1133">Transmembrane helix</keyword>
<feature type="transmembrane region" description="Helical" evidence="1">
    <location>
        <begin position="6"/>
        <end position="25"/>
    </location>
</feature>
<proteinExistence type="predicted"/>
<keyword evidence="3" id="KW-1185">Reference proteome</keyword>
<accession>A0AAN9LR40</accession>
<evidence type="ECO:0000313" key="2">
    <source>
        <dbReference type="EMBL" id="KAK7338003.1"/>
    </source>
</evidence>
<reference evidence="2 3" key="1">
    <citation type="submission" date="2024-01" db="EMBL/GenBank/DDBJ databases">
        <title>The genomes of 5 underutilized Papilionoideae crops provide insights into root nodulation and disease resistanc.</title>
        <authorList>
            <person name="Jiang F."/>
        </authorList>
    </citation>
    <scope>NUCLEOTIDE SEQUENCE [LARGE SCALE GENOMIC DNA]</scope>
    <source>
        <strain evidence="2">LVBAO_FW01</strain>
        <tissue evidence="2">Leaves</tissue>
    </source>
</reference>
<keyword evidence="1" id="KW-0472">Membrane</keyword>
<dbReference type="EMBL" id="JAYMYQ010000004">
    <property type="protein sequence ID" value="KAK7338003.1"/>
    <property type="molecule type" value="Genomic_DNA"/>
</dbReference>
<organism evidence="2 3">
    <name type="scientific">Canavalia gladiata</name>
    <name type="common">Sword bean</name>
    <name type="synonym">Dolichos gladiatus</name>
    <dbReference type="NCBI Taxonomy" id="3824"/>
    <lineage>
        <taxon>Eukaryota</taxon>
        <taxon>Viridiplantae</taxon>
        <taxon>Streptophyta</taxon>
        <taxon>Embryophyta</taxon>
        <taxon>Tracheophyta</taxon>
        <taxon>Spermatophyta</taxon>
        <taxon>Magnoliopsida</taxon>
        <taxon>eudicotyledons</taxon>
        <taxon>Gunneridae</taxon>
        <taxon>Pentapetalae</taxon>
        <taxon>rosids</taxon>
        <taxon>fabids</taxon>
        <taxon>Fabales</taxon>
        <taxon>Fabaceae</taxon>
        <taxon>Papilionoideae</taxon>
        <taxon>50 kb inversion clade</taxon>
        <taxon>NPAAA clade</taxon>
        <taxon>indigoferoid/millettioid clade</taxon>
        <taxon>Phaseoleae</taxon>
        <taxon>Canavalia</taxon>
    </lineage>
</organism>
<protein>
    <submittedName>
        <fullName evidence="2">Uncharacterized protein</fullName>
    </submittedName>
</protein>
<gene>
    <name evidence="2" type="ORF">VNO77_18598</name>
</gene>
<name>A0AAN9LR40_CANGL</name>
<dbReference type="Proteomes" id="UP001367508">
    <property type="component" value="Unassembled WGS sequence"/>
</dbReference>
<sequence length="133" mass="15095">MYYSITPAYLLVSLFPSPHACYIAYRDCDCRVSHTQCVDWISRNVIHFLSISLSPLLSLVYGILRAFPWTKEGGGGMKQSRIDWDGNPLVYLHLQLREGKCPCLALFFILICTLLYSRPPKSLRIPSKTNPGV</sequence>
<evidence type="ECO:0000313" key="3">
    <source>
        <dbReference type="Proteomes" id="UP001367508"/>
    </source>
</evidence>
<feature type="transmembrane region" description="Helical" evidence="1">
    <location>
        <begin position="99"/>
        <end position="117"/>
    </location>
</feature>
<feature type="transmembrane region" description="Helical" evidence="1">
    <location>
        <begin position="45"/>
        <end position="64"/>
    </location>
</feature>